<organism evidence="2">
    <name type="scientific">Arion vulgaris</name>
    <dbReference type="NCBI Taxonomy" id="1028688"/>
    <lineage>
        <taxon>Eukaryota</taxon>
        <taxon>Metazoa</taxon>
        <taxon>Spiralia</taxon>
        <taxon>Lophotrochozoa</taxon>
        <taxon>Mollusca</taxon>
        <taxon>Gastropoda</taxon>
        <taxon>Heterobranchia</taxon>
        <taxon>Euthyneura</taxon>
        <taxon>Panpulmonata</taxon>
        <taxon>Eupulmonata</taxon>
        <taxon>Stylommatophora</taxon>
        <taxon>Helicina</taxon>
        <taxon>Arionoidea</taxon>
        <taxon>Arionidae</taxon>
        <taxon>Arion</taxon>
    </lineage>
</organism>
<proteinExistence type="predicted"/>
<sequence length="255" mass="30143">MKLCYLCLKQVDVIFCEDEKLVEDEKTKKELVNVCKNEQDMEEGHLNQQEDIELEAGSNKQSATKFNETHLNKQESLKEMIFMDFSQAKDNIAREREMCGYEKTSSENGVQSCDLVPNAQISCFSVNGKENDKLEETERQGEEWGKLKLAWENVVREQTVLRELEEDIKMRLEKLEMSEEEHKKLQQRAQEQLKRNQDQLKEWEDNIQQEVGRLHSLENEKEKLYKDKSVFDTEIDNLANEKEMLEDKKTVLQKE</sequence>
<feature type="coiled-coil region" evidence="1">
    <location>
        <begin position="161"/>
        <end position="255"/>
    </location>
</feature>
<protein>
    <submittedName>
        <fullName evidence="2">Uncharacterized protein</fullName>
    </submittedName>
</protein>
<accession>A0A0B6Z197</accession>
<dbReference type="EMBL" id="HACG01014846">
    <property type="protein sequence ID" value="CEK61711.1"/>
    <property type="molecule type" value="Transcribed_RNA"/>
</dbReference>
<gene>
    <name evidence="2" type="primary">ORF43020</name>
</gene>
<feature type="non-terminal residue" evidence="2">
    <location>
        <position position="255"/>
    </location>
</feature>
<reference evidence="2" key="1">
    <citation type="submission" date="2014-12" db="EMBL/GenBank/DDBJ databases">
        <title>Insight into the proteome of Arion vulgaris.</title>
        <authorList>
            <person name="Aradska J."/>
            <person name="Bulat T."/>
            <person name="Smidak R."/>
            <person name="Sarate P."/>
            <person name="Gangsoo J."/>
            <person name="Sialana F."/>
            <person name="Bilban M."/>
            <person name="Lubec G."/>
        </authorList>
    </citation>
    <scope>NUCLEOTIDE SEQUENCE</scope>
    <source>
        <tissue evidence="2">Skin</tissue>
    </source>
</reference>
<keyword evidence="1" id="KW-0175">Coiled coil</keyword>
<evidence type="ECO:0000256" key="1">
    <source>
        <dbReference type="SAM" id="Coils"/>
    </source>
</evidence>
<dbReference type="AlphaFoldDB" id="A0A0B6Z197"/>
<name>A0A0B6Z197_9EUPU</name>
<evidence type="ECO:0000313" key="2">
    <source>
        <dbReference type="EMBL" id="CEK61711.1"/>
    </source>
</evidence>